<accession>A0A4P9VP55</accession>
<keyword evidence="5 9" id="KW-0812">Transmembrane</keyword>
<dbReference type="GO" id="GO:0015740">
    <property type="term" value="P:C4-dicarboxylate transport"/>
    <property type="evidence" value="ECO:0007669"/>
    <property type="project" value="TreeGrafter"/>
</dbReference>
<evidence type="ECO:0000256" key="1">
    <source>
        <dbReference type="ARBA" id="ARBA00004429"/>
    </source>
</evidence>
<dbReference type="InterPro" id="IPR007387">
    <property type="entry name" value="TRAP_DctQ"/>
</dbReference>
<feature type="transmembrane region" description="Helical" evidence="9">
    <location>
        <begin position="128"/>
        <end position="151"/>
    </location>
</feature>
<comment type="similarity">
    <text evidence="8 9">Belongs to the TRAP transporter small permease family.</text>
</comment>
<feature type="transmembrane region" description="Helical" evidence="9">
    <location>
        <begin position="12"/>
        <end position="35"/>
    </location>
</feature>
<evidence type="ECO:0000256" key="10">
    <source>
        <dbReference type="SAM" id="MobiDB-lite"/>
    </source>
</evidence>
<dbReference type="AlphaFoldDB" id="A0A4P9VP55"/>
<comment type="caution">
    <text evidence="12">The sequence shown here is derived from an EMBL/GenBank/DDBJ whole genome shotgun (WGS) entry which is preliminary data.</text>
</comment>
<keyword evidence="13" id="KW-1185">Reference proteome</keyword>
<evidence type="ECO:0000256" key="3">
    <source>
        <dbReference type="ARBA" id="ARBA00022475"/>
    </source>
</evidence>
<evidence type="ECO:0000256" key="4">
    <source>
        <dbReference type="ARBA" id="ARBA00022519"/>
    </source>
</evidence>
<dbReference type="InterPro" id="IPR055348">
    <property type="entry name" value="DctQ"/>
</dbReference>
<reference evidence="12 13" key="1">
    <citation type="submission" date="2017-04" db="EMBL/GenBank/DDBJ databases">
        <title>Draft genome sequence of Zooshikella ganghwensis VG4 isolated from Red Sea sediments.</title>
        <authorList>
            <person name="Rehman Z."/>
            <person name="Alam I."/>
            <person name="Kamau A."/>
            <person name="Bajic V."/>
            <person name="Leiknes T."/>
        </authorList>
    </citation>
    <scope>NUCLEOTIDE SEQUENCE [LARGE SCALE GENOMIC DNA]</scope>
    <source>
        <strain evidence="12 13">VG4</strain>
    </source>
</reference>
<keyword evidence="4 9" id="KW-0997">Cell inner membrane</keyword>
<dbReference type="Pfam" id="PF04290">
    <property type="entry name" value="DctQ"/>
    <property type="match status" value="1"/>
</dbReference>
<protein>
    <recommendedName>
        <fullName evidence="9">TRAP transporter small permease protein</fullName>
    </recommendedName>
</protein>
<evidence type="ECO:0000256" key="7">
    <source>
        <dbReference type="ARBA" id="ARBA00023136"/>
    </source>
</evidence>
<sequence length="198" mass="22370">MIRHYLAIVEAAIIRLLLVGMTLLVFLEVILRFVFNTGWLWMEEVTLYLGAWFVLFGVSYGLKVGAHIGVDALVRLFPSEVRRWISVFAVLGCLFYCGVLLYGSWIYLGKLKLIGLTMEDVPLPKWQAMSILFGGFVLLALRLMSLLWMLFSRQVDGFELLDEAEESLALAQEETKSTPKESPEVRMSSDVSPIGSKL</sequence>
<evidence type="ECO:0000256" key="2">
    <source>
        <dbReference type="ARBA" id="ARBA00022448"/>
    </source>
</evidence>
<name>A0A4P9VP55_9GAMM</name>
<feature type="compositionally biased region" description="Basic and acidic residues" evidence="10">
    <location>
        <begin position="173"/>
        <end position="184"/>
    </location>
</feature>
<evidence type="ECO:0000256" key="8">
    <source>
        <dbReference type="ARBA" id="ARBA00038436"/>
    </source>
</evidence>
<feature type="region of interest" description="Disordered" evidence="10">
    <location>
        <begin position="171"/>
        <end position="198"/>
    </location>
</feature>
<comment type="function">
    <text evidence="9">Part of the tripartite ATP-independent periplasmic (TRAP) transport system.</text>
</comment>
<feature type="transmembrane region" description="Helical" evidence="9">
    <location>
        <begin position="87"/>
        <end position="108"/>
    </location>
</feature>
<evidence type="ECO:0000256" key="5">
    <source>
        <dbReference type="ARBA" id="ARBA00022692"/>
    </source>
</evidence>
<evidence type="ECO:0000313" key="12">
    <source>
        <dbReference type="EMBL" id="RDH45223.1"/>
    </source>
</evidence>
<keyword evidence="3" id="KW-1003">Cell membrane</keyword>
<dbReference type="GO" id="GO:0005886">
    <property type="term" value="C:plasma membrane"/>
    <property type="evidence" value="ECO:0007669"/>
    <property type="project" value="UniProtKB-SubCell"/>
</dbReference>
<keyword evidence="2 9" id="KW-0813">Transport</keyword>
<keyword evidence="7 9" id="KW-0472">Membrane</keyword>
<proteinExistence type="inferred from homology"/>
<feature type="domain" description="Tripartite ATP-independent periplasmic transporters DctQ component" evidence="11">
    <location>
        <begin position="21"/>
        <end position="151"/>
    </location>
</feature>
<comment type="subcellular location">
    <subcellularLocation>
        <location evidence="1 9">Cell inner membrane</location>
        <topology evidence="1 9">Multi-pass membrane protein</topology>
    </subcellularLocation>
</comment>
<dbReference type="PANTHER" id="PTHR35011:SF2">
    <property type="entry name" value="2,3-DIKETO-L-GULONATE TRAP TRANSPORTER SMALL PERMEASE PROTEIN YIAM"/>
    <property type="match status" value="1"/>
</dbReference>
<organism evidence="12 13">
    <name type="scientific">Zooshikella ganghwensis</name>
    <dbReference type="NCBI Taxonomy" id="202772"/>
    <lineage>
        <taxon>Bacteria</taxon>
        <taxon>Pseudomonadati</taxon>
        <taxon>Pseudomonadota</taxon>
        <taxon>Gammaproteobacteria</taxon>
        <taxon>Oceanospirillales</taxon>
        <taxon>Zooshikellaceae</taxon>
        <taxon>Zooshikella</taxon>
    </lineage>
</organism>
<gene>
    <name evidence="12" type="ORF">B9G39_18225</name>
</gene>
<comment type="subunit">
    <text evidence="9">The complex comprises the extracytoplasmic solute receptor protein and the two transmembrane proteins.</text>
</comment>
<dbReference type="RefSeq" id="WP_094788216.1">
    <property type="nucleotide sequence ID" value="NZ_JAEVHG010000001.1"/>
</dbReference>
<evidence type="ECO:0000313" key="13">
    <source>
        <dbReference type="Proteomes" id="UP000257039"/>
    </source>
</evidence>
<feature type="transmembrane region" description="Helical" evidence="9">
    <location>
        <begin position="47"/>
        <end position="66"/>
    </location>
</feature>
<evidence type="ECO:0000256" key="6">
    <source>
        <dbReference type="ARBA" id="ARBA00022989"/>
    </source>
</evidence>
<evidence type="ECO:0000259" key="11">
    <source>
        <dbReference type="Pfam" id="PF04290"/>
    </source>
</evidence>
<evidence type="ECO:0000256" key="9">
    <source>
        <dbReference type="RuleBase" id="RU369079"/>
    </source>
</evidence>
<dbReference type="PANTHER" id="PTHR35011">
    <property type="entry name" value="2,3-DIKETO-L-GULONATE TRAP TRANSPORTER SMALL PERMEASE PROTEIN YIAM"/>
    <property type="match status" value="1"/>
</dbReference>
<keyword evidence="6 9" id="KW-1133">Transmembrane helix</keyword>
<dbReference type="Proteomes" id="UP000257039">
    <property type="component" value="Unassembled WGS sequence"/>
</dbReference>
<dbReference type="EMBL" id="NDXW01000001">
    <property type="protein sequence ID" value="RDH45223.1"/>
    <property type="molecule type" value="Genomic_DNA"/>
</dbReference>
<dbReference type="GO" id="GO:0022857">
    <property type="term" value="F:transmembrane transporter activity"/>
    <property type="evidence" value="ECO:0007669"/>
    <property type="project" value="UniProtKB-UniRule"/>
</dbReference>